<dbReference type="EMBL" id="CALTRL010006132">
    <property type="protein sequence ID" value="CAH7689793.1"/>
    <property type="molecule type" value="Genomic_DNA"/>
</dbReference>
<reference evidence="1" key="1">
    <citation type="submission" date="2022-06" db="EMBL/GenBank/DDBJ databases">
        <authorList>
            <consortium name="SYNGENTA / RWTH Aachen University"/>
        </authorList>
    </citation>
    <scope>NUCLEOTIDE SEQUENCE</scope>
</reference>
<name>A0AAV0BSZ7_PHAPC</name>
<evidence type="ECO:0000313" key="2">
    <source>
        <dbReference type="Proteomes" id="UP001153365"/>
    </source>
</evidence>
<proteinExistence type="predicted"/>
<dbReference type="Gene3D" id="3.40.50.720">
    <property type="entry name" value="NAD(P)-binding Rossmann-like Domain"/>
    <property type="match status" value="1"/>
</dbReference>
<dbReference type="AlphaFoldDB" id="A0AAV0BSZ7"/>
<evidence type="ECO:0000313" key="1">
    <source>
        <dbReference type="EMBL" id="CAH7689793.1"/>
    </source>
</evidence>
<dbReference type="Proteomes" id="UP001153365">
    <property type="component" value="Unassembled WGS sequence"/>
</dbReference>
<gene>
    <name evidence="1" type="ORF">PPACK8108_LOCUS24933</name>
</gene>
<comment type="caution">
    <text evidence="1">The sequence shown here is derived from an EMBL/GenBank/DDBJ whole genome shotgun (WGS) entry which is preliminary data.</text>
</comment>
<protein>
    <submittedName>
        <fullName evidence="1">Uncharacterized protein</fullName>
    </submittedName>
</protein>
<accession>A0AAV0BSZ7</accession>
<keyword evidence="2" id="KW-1185">Reference proteome</keyword>
<organism evidence="1 2">
    <name type="scientific">Phakopsora pachyrhizi</name>
    <name type="common">Asian soybean rust disease fungus</name>
    <dbReference type="NCBI Taxonomy" id="170000"/>
    <lineage>
        <taxon>Eukaryota</taxon>
        <taxon>Fungi</taxon>
        <taxon>Dikarya</taxon>
        <taxon>Basidiomycota</taxon>
        <taxon>Pucciniomycotina</taxon>
        <taxon>Pucciniomycetes</taxon>
        <taxon>Pucciniales</taxon>
        <taxon>Phakopsoraceae</taxon>
        <taxon>Phakopsora</taxon>
    </lineage>
</organism>
<sequence length="103" mass="12227">MSMKPILIPILMVLFRYLKFQGLMLTDWLMRASREERVMMIEDLIDLIDRSKIEDLEERFDVLDLSQSFGTKIDDQFSLERQKYLETALGGNKSYKNILLKFS</sequence>